<accession>A0A6C2UHC7</accession>
<comment type="similarity">
    <text evidence="2">Belongs to the glycosyl hydrolase 29 family.</text>
</comment>
<dbReference type="InterPro" id="IPR031919">
    <property type="entry name" value="Fucosidase_C"/>
</dbReference>
<dbReference type="Pfam" id="PF01120">
    <property type="entry name" value="Alpha_L_fucos"/>
    <property type="match status" value="1"/>
</dbReference>
<dbReference type="PANTHER" id="PTHR10030">
    <property type="entry name" value="ALPHA-L-FUCOSIDASE"/>
    <property type="match status" value="1"/>
</dbReference>
<gene>
    <name evidence="11" type="ORF">SCARR_01397</name>
</gene>
<dbReference type="InterPro" id="IPR000933">
    <property type="entry name" value="Glyco_hydro_29"/>
</dbReference>
<dbReference type="GO" id="GO:0004560">
    <property type="term" value="F:alpha-L-fucosidase activity"/>
    <property type="evidence" value="ECO:0007669"/>
    <property type="project" value="InterPro"/>
</dbReference>
<dbReference type="Proteomes" id="UP000346198">
    <property type="component" value="Unassembled WGS sequence"/>
</dbReference>
<dbReference type="InterPro" id="IPR013780">
    <property type="entry name" value="Glyco_hydro_b"/>
</dbReference>
<dbReference type="EC" id="3.2.1.51" evidence="3"/>
<dbReference type="InterPro" id="IPR017853">
    <property type="entry name" value="GH"/>
</dbReference>
<evidence type="ECO:0000256" key="2">
    <source>
        <dbReference type="ARBA" id="ARBA00007951"/>
    </source>
</evidence>
<evidence type="ECO:0000313" key="12">
    <source>
        <dbReference type="Proteomes" id="UP000346198"/>
    </source>
</evidence>
<keyword evidence="5" id="KW-0378">Hydrolase</keyword>
<feature type="signal peptide" evidence="8">
    <location>
        <begin position="1"/>
        <end position="23"/>
    </location>
</feature>
<sequence length="554" mass="62517">MGNLGKQSALLTVIALIGINALAADCEPTWESLQTVAIPEWVKDAKFGIYTHWGPYSVPGYKGNTYIAEMYTTPEKDKEGYRKFHEEQFGPIETFGYKEIVDQFTAPKFDAKEWVDVMESGGVKFAGLCLAHHDGFALWDSEYTTWDSMDRGPKRDLYGEIAKEVRKRDDMKLLATFHHARSYGFSQKSAKNAGFTDEEKAKLDIFDPKYADIYFNPDYMTKEQFGLEWQNKVNEVMRKYQPDMFWFDGLSGSIVSGVINEDALLNCFADYYNNGTPYVEQTVIANKLPGTTLWNFPVGFGLRCYENGRDMERDVRGDWLIDRAIGYPWTWVRNKTYKQKASYHIVSIVDISARGGVMLLSLTPKGDGSIPDEEKKIMAGIGAWLRVNGEGIYSTRPWKVVEEGVTGDELRVVRENRKKPGVIQAKWGFDQLEQSKGQAFRFTRSKDYSSLYVHVVGVPESGAVTIQTLRTGNVAKNGAGIASVSMLGSDEKIDWKQTDEGLMLVFPEVLPCEVSYTFKVTPKAGKIDDAPREKLDDPIKRKGDWPVFKGSPLG</sequence>
<dbReference type="SUPFAM" id="SSF51445">
    <property type="entry name" value="(Trans)glycosidases"/>
    <property type="match status" value="1"/>
</dbReference>
<organism evidence="11 12">
    <name type="scientific">Pontiella sulfatireligans</name>
    <dbReference type="NCBI Taxonomy" id="2750658"/>
    <lineage>
        <taxon>Bacteria</taxon>
        <taxon>Pseudomonadati</taxon>
        <taxon>Kiritimatiellota</taxon>
        <taxon>Kiritimatiellia</taxon>
        <taxon>Kiritimatiellales</taxon>
        <taxon>Pontiellaceae</taxon>
        <taxon>Pontiella</taxon>
    </lineage>
</organism>
<comment type="function">
    <text evidence="1">Alpha-L-fucosidase is responsible for hydrolyzing the alpha-1,6-linked fucose joined to the reducing-end N-acetylglucosamine of the carbohydrate moieties of glycoproteins.</text>
</comment>
<keyword evidence="12" id="KW-1185">Reference proteome</keyword>
<dbReference type="InterPro" id="IPR016286">
    <property type="entry name" value="FUC_metazoa-typ"/>
</dbReference>
<dbReference type="GO" id="GO:0005764">
    <property type="term" value="C:lysosome"/>
    <property type="evidence" value="ECO:0007669"/>
    <property type="project" value="TreeGrafter"/>
</dbReference>
<dbReference type="GO" id="GO:0006004">
    <property type="term" value="P:fucose metabolic process"/>
    <property type="evidence" value="ECO:0007669"/>
    <property type="project" value="InterPro"/>
</dbReference>
<evidence type="ECO:0000259" key="10">
    <source>
        <dbReference type="Pfam" id="PF16757"/>
    </source>
</evidence>
<feature type="domain" description="Glycoside hydrolase family 29 N-terminal" evidence="9">
    <location>
        <begin position="24"/>
        <end position="390"/>
    </location>
</feature>
<feature type="compositionally biased region" description="Basic and acidic residues" evidence="7">
    <location>
        <begin position="527"/>
        <end position="544"/>
    </location>
</feature>
<dbReference type="GO" id="GO:0016139">
    <property type="term" value="P:glycoside catabolic process"/>
    <property type="evidence" value="ECO:0007669"/>
    <property type="project" value="TreeGrafter"/>
</dbReference>
<name>A0A6C2UHC7_9BACT</name>
<evidence type="ECO:0000259" key="9">
    <source>
        <dbReference type="Pfam" id="PF01120"/>
    </source>
</evidence>
<evidence type="ECO:0000256" key="5">
    <source>
        <dbReference type="ARBA" id="ARBA00022801"/>
    </source>
</evidence>
<dbReference type="InterPro" id="IPR057739">
    <property type="entry name" value="Glyco_hydro_29_N"/>
</dbReference>
<dbReference type="SMART" id="SM00812">
    <property type="entry name" value="Alpha_L_fucos"/>
    <property type="match status" value="1"/>
</dbReference>
<feature type="domain" description="Alpha-L-fucosidase C-terminal" evidence="10">
    <location>
        <begin position="440"/>
        <end position="521"/>
    </location>
</feature>
<evidence type="ECO:0000256" key="7">
    <source>
        <dbReference type="SAM" id="MobiDB-lite"/>
    </source>
</evidence>
<dbReference type="PIRSF" id="PIRSF001092">
    <property type="entry name" value="Alpha-L-fucosidase"/>
    <property type="match status" value="1"/>
</dbReference>
<dbReference type="AlphaFoldDB" id="A0A6C2UHC7"/>
<feature type="region of interest" description="Disordered" evidence="7">
    <location>
        <begin position="527"/>
        <end position="554"/>
    </location>
</feature>
<evidence type="ECO:0000256" key="8">
    <source>
        <dbReference type="SAM" id="SignalP"/>
    </source>
</evidence>
<evidence type="ECO:0000256" key="3">
    <source>
        <dbReference type="ARBA" id="ARBA00012662"/>
    </source>
</evidence>
<evidence type="ECO:0000256" key="1">
    <source>
        <dbReference type="ARBA" id="ARBA00004071"/>
    </source>
</evidence>
<evidence type="ECO:0000313" key="11">
    <source>
        <dbReference type="EMBL" id="VGO19339.1"/>
    </source>
</evidence>
<evidence type="ECO:0000256" key="4">
    <source>
        <dbReference type="ARBA" id="ARBA00022729"/>
    </source>
</evidence>
<dbReference type="Gene3D" id="2.60.40.1180">
    <property type="entry name" value="Golgi alpha-mannosidase II"/>
    <property type="match status" value="1"/>
</dbReference>
<evidence type="ECO:0000256" key="6">
    <source>
        <dbReference type="ARBA" id="ARBA00023295"/>
    </source>
</evidence>
<keyword evidence="6" id="KW-0326">Glycosidase</keyword>
<dbReference type="EMBL" id="CAAHFH010000001">
    <property type="protein sequence ID" value="VGO19339.1"/>
    <property type="molecule type" value="Genomic_DNA"/>
</dbReference>
<dbReference type="RefSeq" id="WP_168433067.1">
    <property type="nucleotide sequence ID" value="NZ_CAAHFH010000001.1"/>
</dbReference>
<dbReference type="PANTHER" id="PTHR10030:SF37">
    <property type="entry name" value="ALPHA-L-FUCOSIDASE-RELATED"/>
    <property type="match status" value="1"/>
</dbReference>
<feature type="chain" id="PRO_5025334624" description="alpha-L-fucosidase" evidence="8">
    <location>
        <begin position="24"/>
        <end position="554"/>
    </location>
</feature>
<reference evidence="11 12" key="1">
    <citation type="submission" date="2019-04" db="EMBL/GenBank/DDBJ databases">
        <authorList>
            <person name="Van Vliet M D."/>
        </authorList>
    </citation>
    <scope>NUCLEOTIDE SEQUENCE [LARGE SCALE GENOMIC DNA]</scope>
    <source>
        <strain evidence="11 12">F21</strain>
    </source>
</reference>
<keyword evidence="4 8" id="KW-0732">Signal</keyword>
<proteinExistence type="inferred from homology"/>
<protein>
    <recommendedName>
        <fullName evidence="3">alpha-L-fucosidase</fullName>
        <ecNumber evidence="3">3.2.1.51</ecNumber>
    </recommendedName>
</protein>
<dbReference type="Pfam" id="PF16757">
    <property type="entry name" value="Fucosidase_C"/>
    <property type="match status" value="1"/>
</dbReference>
<dbReference type="Gene3D" id="3.20.20.80">
    <property type="entry name" value="Glycosidases"/>
    <property type="match status" value="1"/>
</dbReference>